<evidence type="ECO:0000313" key="1">
    <source>
        <dbReference type="EMBL" id="KAH1082867.1"/>
    </source>
</evidence>
<accession>A0A9D4A2X9</accession>
<dbReference type="Proteomes" id="UP000828251">
    <property type="component" value="Unassembled WGS sequence"/>
</dbReference>
<name>A0A9D4A2X9_9ROSI</name>
<gene>
    <name evidence="1" type="ORF">J1N35_022628</name>
</gene>
<proteinExistence type="predicted"/>
<reference evidence="1 2" key="1">
    <citation type="journal article" date="2021" name="Plant Biotechnol. J.">
        <title>Multi-omics assisted identification of the key and species-specific regulatory components of drought-tolerant mechanisms in Gossypium stocksii.</title>
        <authorList>
            <person name="Yu D."/>
            <person name="Ke L."/>
            <person name="Zhang D."/>
            <person name="Wu Y."/>
            <person name="Sun Y."/>
            <person name="Mei J."/>
            <person name="Sun J."/>
            <person name="Sun Y."/>
        </authorList>
    </citation>
    <scope>NUCLEOTIDE SEQUENCE [LARGE SCALE GENOMIC DNA]</scope>
    <source>
        <strain evidence="2">cv. E1</strain>
        <tissue evidence="1">Leaf</tissue>
    </source>
</reference>
<comment type="caution">
    <text evidence="1">The sequence shown here is derived from an EMBL/GenBank/DDBJ whole genome shotgun (WGS) entry which is preliminary data.</text>
</comment>
<dbReference type="EMBL" id="JAIQCV010000007">
    <property type="protein sequence ID" value="KAH1082867.1"/>
    <property type="molecule type" value="Genomic_DNA"/>
</dbReference>
<dbReference type="OrthoDB" id="998851at2759"/>
<organism evidence="1 2">
    <name type="scientific">Gossypium stocksii</name>
    <dbReference type="NCBI Taxonomy" id="47602"/>
    <lineage>
        <taxon>Eukaryota</taxon>
        <taxon>Viridiplantae</taxon>
        <taxon>Streptophyta</taxon>
        <taxon>Embryophyta</taxon>
        <taxon>Tracheophyta</taxon>
        <taxon>Spermatophyta</taxon>
        <taxon>Magnoliopsida</taxon>
        <taxon>eudicotyledons</taxon>
        <taxon>Gunneridae</taxon>
        <taxon>Pentapetalae</taxon>
        <taxon>rosids</taxon>
        <taxon>malvids</taxon>
        <taxon>Malvales</taxon>
        <taxon>Malvaceae</taxon>
        <taxon>Malvoideae</taxon>
        <taxon>Gossypium</taxon>
    </lineage>
</organism>
<evidence type="ECO:0008006" key="3">
    <source>
        <dbReference type="Google" id="ProtNLM"/>
    </source>
</evidence>
<evidence type="ECO:0000313" key="2">
    <source>
        <dbReference type="Proteomes" id="UP000828251"/>
    </source>
</evidence>
<dbReference type="AlphaFoldDB" id="A0A9D4A2X9"/>
<protein>
    <recommendedName>
        <fullName evidence="3">Reverse transcriptase domain-containing protein</fullName>
    </recommendedName>
</protein>
<sequence>MEKLIDTRIQLNMDIDKEEMFGERRARANWLQLEDKNSAFFHRFTLARKRINTIHKLEFEGGQEISDDEGISSLIRMATTEGLLKGVKASRRRPAISHLLFANDCILFGEAMRGKNSKRNIEGVRTMLRLMC</sequence>
<keyword evidence="2" id="KW-1185">Reference proteome</keyword>